<keyword evidence="3" id="KW-1185">Reference proteome</keyword>
<protein>
    <submittedName>
        <fullName evidence="2">Uncharacterized protein</fullName>
    </submittedName>
</protein>
<feature type="transmembrane region" description="Helical" evidence="1">
    <location>
        <begin position="38"/>
        <end position="60"/>
    </location>
</feature>
<proteinExistence type="predicted"/>
<sequence>MNVQNFIIRKIQYTCGNLVFQLLYLFSLKFIYFNELYLQFYSFFWFFWISLDVYYHFFFINL</sequence>
<name>A0A2P4Q6P5_RHIID</name>
<comment type="caution">
    <text evidence="2">The sequence shown here is derived from an EMBL/GenBank/DDBJ whole genome shotgun (WGS) entry which is preliminary data.</text>
</comment>
<feature type="transmembrane region" description="Helical" evidence="1">
    <location>
        <begin position="12"/>
        <end position="32"/>
    </location>
</feature>
<keyword evidence="1" id="KW-0472">Membrane</keyword>
<organism evidence="2 3">
    <name type="scientific">Rhizophagus irregularis (strain DAOM 181602 / DAOM 197198 / MUCL 43194)</name>
    <name type="common">Arbuscular mycorrhizal fungus</name>
    <name type="synonym">Glomus intraradices</name>
    <dbReference type="NCBI Taxonomy" id="747089"/>
    <lineage>
        <taxon>Eukaryota</taxon>
        <taxon>Fungi</taxon>
        <taxon>Fungi incertae sedis</taxon>
        <taxon>Mucoromycota</taxon>
        <taxon>Glomeromycotina</taxon>
        <taxon>Glomeromycetes</taxon>
        <taxon>Glomerales</taxon>
        <taxon>Glomeraceae</taxon>
        <taxon>Rhizophagus</taxon>
    </lineage>
</organism>
<evidence type="ECO:0000313" key="2">
    <source>
        <dbReference type="EMBL" id="POG73325.1"/>
    </source>
</evidence>
<evidence type="ECO:0000256" key="1">
    <source>
        <dbReference type="SAM" id="Phobius"/>
    </source>
</evidence>
<accession>A0A2P4Q6P5</accession>
<reference evidence="2 3" key="1">
    <citation type="journal article" date="2013" name="Proc. Natl. Acad. Sci. U.S.A.">
        <title>Genome of an arbuscular mycorrhizal fungus provides insight into the oldest plant symbiosis.</title>
        <authorList>
            <person name="Tisserant E."/>
            <person name="Malbreil M."/>
            <person name="Kuo A."/>
            <person name="Kohler A."/>
            <person name="Symeonidi A."/>
            <person name="Balestrini R."/>
            <person name="Charron P."/>
            <person name="Duensing N."/>
            <person name="Frei Dit Frey N."/>
            <person name="Gianinazzi-Pearson V."/>
            <person name="Gilbert L.B."/>
            <person name="Handa Y."/>
            <person name="Herr J.R."/>
            <person name="Hijri M."/>
            <person name="Koul R."/>
            <person name="Kawaguchi M."/>
            <person name="Krajinski F."/>
            <person name="Lammers P.J."/>
            <person name="Masclaux F.G."/>
            <person name="Murat C."/>
            <person name="Morin E."/>
            <person name="Ndikumana S."/>
            <person name="Pagni M."/>
            <person name="Petitpierre D."/>
            <person name="Requena N."/>
            <person name="Rosikiewicz P."/>
            <person name="Riley R."/>
            <person name="Saito K."/>
            <person name="San Clemente H."/>
            <person name="Shapiro H."/>
            <person name="van Tuinen D."/>
            <person name="Becard G."/>
            <person name="Bonfante P."/>
            <person name="Paszkowski U."/>
            <person name="Shachar-Hill Y.Y."/>
            <person name="Tuskan G.A."/>
            <person name="Young P.W."/>
            <person name="Sanders I.R."/>
            <person name="Henrissat B."/>
            <person name="Rensing S.A."/>
            <person name="Grigoriev I.V."/>
            <person name="Corradi N."/>
            <person name="Roux C."/>
            <person name="Martin F."/>
        </authorList>
    </citation>
    <scope>NUCLEOTIDE SEQUENCE [LARGE SCALE GENOMIC DNA]</scope>
    <source>
        <strain evidence="2 3">DAOM 197198</strain>
    </source>
</reference>
<feature type="non-terminal residue" evidence="2">
    <location>
        <position position="62"/>
    </location>
</feature>
<keyword evidence="1" id="KW-0812">Transmembrane</keyword>
<dbReference type="AlphaFoldDB" id="A0A2P4Q6P5"/>
<gene>
    <name evidence="2" type="ORF">GLOIN_2v1586829</name>
</gene>
<keyword evidence="1" id="KW-1133">Transmembrane helix</keyword>
<dbReference type="Proteomes" id="UP000018888">
    <property type="component" value="Unassembled WGS sequence"/>
</dbReference>
<reference evidence="2 3" key="2">
    <citation type="journal article" date="2018" name="New Phytol.">
        <title>High intraspecific genome diversity in the model arbuscular mycorrhizal symbiont Rhizophagus irregularis.</title>
        <authorList>
            <person name="Chen E.C.H."/>
            <person name="Morin E."/>
            <person name="Beaudet D."/>
            <person name="Noel J."/>
            <person name="Yildirir G."/>
            <person name="Ndikumana S."/>
            <person name="Charron P."/>
            <person name="St-Onge C."/>
            <person name="Giorgi J."/>
            <person name="Kruger M."/>
            <person name="Marton T."/>
            <person name="Ropars J."/>
            <person name="Grigoriev I.V."/>
            <person name="Hainaut M."/>
            <person name="Henrissat B."/>
            <person name="Roux C."/>
            <person name="Martin F."/>
            <person name="Corradi N."/>
        </authorList>
    </citation>
    <scope>NUCLEOTIDE SEQUENCE [LARGE SCALE GENOMIC DNA]</scope>
    <source>
        <strain evidence="2 3">DAOM 197198</strain>
    </source>
</reference>
<evidence type="ECO:0000313" key="3">
    <source>
        <dbReference type="Proteomes" id="UP000018888"/>
    </source>
</evidence>
<dbReference type="EMBL" id="AUPC02000084">
    <property type="protein sequence ID" value="POG73325.1"/>
    <property type="molecule type" value="Genomic_DNA"/>
</dbReference>